<evidence type="ECO:0000256" key="6">
    <source>
        <dbReference type="RuleBase" id="RU366058"/>
    </source>
</evidence>
<feature type="transmembrane region" description="Helical" evidence="6">
    <location>
        <begin position="188"/>
        <end position="206"/>
    </location>
</feature>
<keyword evidence="5 6" id="KW-0472">Membrane</keyword>
<comment type="caution">
    <text evidence="8">The sequence shown here is derived from an EMBL/GenBank/DDBJ whole genome shotgun (WGS) entry which is preliminary data.</text>
</comment>
<keyword evidence="2 6" id="KW-1003">Cell membrane</keyword>
<reference evidence="8" key="1">
    <citation type="submission" date="2022-01" db="EMBL/GenBank/DDBJ databases">
        <title>Whole genome-based taxonomy of the Shewanellaceae.</title>
        <authorList>
            <person name="Martin-Rodriguez A.J."/>
        </authorList>
    </citation>
    <scope>NUCLEOTIDE SEQUENCE</scope>
    <source>
        <strain evidence="8">KCTC 23973</strain>
    </source>
</reference>
<feature type="domain" description="VTT" evidence="7">
    <location>
        <begin position="63"/>
        <end position="178"/>
    </location>
</feature>
<keyword evidence="3 6" id="KW-0812">Transmembrane</keyword>
<dbReference type="AlphaFoldDB" id="A0A9X2CCN5"/>
<organism evidence="8 9">
    <name type="scientific">Shewanella pneumatophori</name>
    <dbReference type="NCBI Taxonomy" id="314092"/>
    <lineage>
        <taxon>Bacteria</taxon>
        <taxon>Pseudomonadati</taxon>
        <taxon>Pseudomonadota</taxon>
        <taxon>Gammaproteobacteria</taxon>
        <taxon>Alteromonadales</taxon>
        <taxon>Shewanellaceae</taxon>
        <taxon>Shewanella</taxon>
    </lineage>
</organism>
<feature type="transmembrane region" description="Helical" evidence="6">
    <location>
        <begin position="82"/>
        <end position="102"/>
    </location>
</feature>
<evidence type="ECO:0000256" key="4">
    <source>
        <dbReference type="ARBA" id="ARBA00022989"/>
    </source>
</evidence>
<keyword evidence="9" id="KW-1185">Reference proteome</keyword>
<evidence type="ECO:0000259" key="7">
    <source>
        <dbReference type="Pfam" id="PF09335"/>
    </source>
</evidence>
<dbReference type="InterPro" id="IPR015414">
    <property type="entry name" value="TMEM64"/>
</dbReference>
<dbReference type="Pfam" id="PF09335">
    <property type="entry name" value="VTT_dom"/>
    <property type="match status" value="1"/>
</dbReference>
<comment type="caution">
    <text evidence="6">Lacks conserved residue(s) required for the propagation of feature annotation.</text>
</comment>
<evidence type="ECO:0000313" key="9">
    <source>
        <dbReference type="Proteomes" id="UP001139293"/>
    </source>
</evidence>
<feature type="transmembrane region" description="Helical" evidence="6">
    <location>
        <begin position="155"/>
        <end position="176"/>
    </location>
</feature>
<name>A0A9X2CCN5_9GAMM</name>
<keyword evidence="4 6" id="KW-1133">Transmembrane helix</keyword>
<dbReference type="Proteomes" id="UP001139293">
    <property type="component" value="Unassembled WGS sequence"/>
</dbReference>
<protein>
    <recommendedName>
        <fullName evidence="6">TVP38/TMEM64 family membrane protein</fullName>
    </recommendedName>
</protein>
<evidence type="ECO:0000256" key="5">
    <source>
        <dbReference type="ARBA" id="ARBA00023136"/>
    </source>
</evidence>
<comment type="subcellular location">
    <subcellularLocation>
        <location evidence="1 6">Cell membrane</location>
        <topology evidence="1 6">Multi-pass membrane protein</topology>
    </subcellularLocation>
</comment>
<evidence type="ECO:0000256" key="1">
    <source>
        <dbReference type="ARBA" id="ARBA00004651"/>
    </source>
</evidence>
<dbReference type="PANTHER" id="PTHR12677">
    <property type="entry name" value="GOLGI APPARATUS MEMBRANE PROTEIN TVP38-RELATED"/>
    <property type="match status" value="1"/>
</dbReference>
<dbReference type="InterPro" id="IPR032816">
    <property type="entry name" value="VTT_dom"/>
</dbReference>
<evidence type="ECO:0000256" key="3">
    <source>
        <dbReference type="ARBA" id="ARBA00022692"/>
    </source>
</evidence>
<sequence length="221" mass="24275">MQRFGKILLIITVVSLAIYAFKQGIFSSFTDTNWLADYLAEQGNKGLLVLFLVGAAYTSVGGPRQFMAFAFGFALGGIKGALIGSLSALLGCVITFYFARFVFRDSLKKRFQSKLTSLENLIVHRTILKMIMIRILPLSSNFLTNLAAGSTHISAWRFFIGSGIGFIPQMMVFSFAGAGLGLSDNTSLLISGGLFVCASIIAFYLYKTRLREQISEIIEEK</sequence>
<dbReference type="GO" id="GO:0005886">
    <property type="term" value="C:plasma membrane"/>
    <property type="evidence" value="ECO:0007669"/>
    <property type="project" value="UniProtKB-SubCell"/>
</dbReference>
<dbReference type="RefSeq" id="WP_248949351.1">
    <property type="nucleotide sequence ID" value="NZ_JAKILB010000003.1"/>
</dbReference>
<dbReference type="EMBL" id="JAKILB010000003">
    <property type="protein sequence ID" value="MCL1138273.1"/>
    <property type="molecule type" value="Genomic_DNA"/>
</dbReference>
<proteinExistence type="inferred from homology"/>
<dbReference type="PANTHER" id="PTHR12677:SF59">
    <property type="entry name" value="GOLGI APPARATUS MEMBRANE PROTEIN TVP38-RELATED"/>
    <property type="match status" value="1"/>
</dbReference>
<gene>
    <name evidence="8" type="ORF">L2740_06880</name>
</gene>
<evidence type="ECO:0000313" key="8">
    <source>
        <dbReference type="EMBL" id="MCL1138273.1"/>
    </source>
</evidence>
<evidence type="ECO:0000256" key="2">
    <source>
        <dbReference type="ARBA" id="ARBA00022475"/>
    </source>
</evidence>
<comment type="similarity">
    <text evidence="6">Belongs to the TVP38/TMEM64 family.</text>
</comment>
<accession>A0A9X2CCN5</accession>